<comment type="subcellular location">
    <subcellularLocation>
        <location evidence="1">Nucleus</location>
    </subcellularLocation>
</comment>
<evidence type="ECO:0000256" key="4">
    <source>
        <dbReference type="ARBA" id="ARBA00023043"/>
    </source>
</evidence>
<comment type="caution">
    <text evidence="7">The sequence shown here is derived from an EMBL/GenBank/DDBJ whole genome shotgun (WGS) entry which is preliminary data.</text>
</comment>
<dbReference type="Proteomes" id="UP000813824">
    <property type="component" value="Unassembled WGS sequence"/>
</dbReference>
<keyword evidence="5" id="KW-0539">Nucleus</keyword>
<keyword evidence="2" id="KW-0597">Phosphoprotein</keyword>
<evidence type="ECO:0000313" key="8">
    <source>
        <dbReference type="Proteomes" id="UP000813824"/>
    </source>
</evidence>
<dbReference type="EMBL" id="JAEVFJ010000060">
    <property type="protein sequence ID" value="KAH8078032.1"/>
    <property type="molecule type" value="Genomic_DNA"/>
</dbReference>
<dbReference type="GO" id="GO:0043124">
    <property type="term" value="P:negative regulation of canonical NF-kappaB signal transduction"/>
    <property type="evidence" value="ECO:0007669"/>
    <property type="project" value="InterPro"/>
</dbReference>
<organism evidence="7 8">
    <name type="scientific">Cristinia sonorae</name>
    <dbReference type="NCBI Taxonomy" id="1940300"/>
    <lineage>
        <taxon>Eukaryota</taxon>
        <taxon>Fungi</taxon>
        <taxon>Dikarya</taxon>
        <taxon>Basidiomycota</taxon>
        <taxon>Agaricomycotina</taxon>
        <taxon>Agaricomycetes</taxon>
        <taxon>Agaricomycetidae</taxon>
        <taxon>Agaricales</taxon>
        <taxon>Pleurotineae</taxon>
        <taxon>Stephanosporaceae</taxon>
        <taxon>Cristinia</taxon>
    </lineage>
</organism>
<dbReference type="PANTHER" id="PTHR15263:SF1">
    <property type="entry name" value="NF-KAPPA-B INHIBITOR-LIKE PROTEIN 1"/>
    <property type="match status" value="1"/>
</dbReference>
<keyword evidence="3" id="KW-0677">Repeat</keyword>
<protein>
    <submittedName>
        <fullName evidence="7">Uncharacterized protein</fullName>
    </submittedName>
</protein>
<keyword evidence="4" id="KW-0040">ANK repeat</keyword>
<evidence type="ECO:0000256" key="3">
    <source>
        <dbReference type="ARBA" id="ARBA00022737"/>
    </source>
</evidence>
<evidence type="ECO:0000313" key="7">
    <source>
        <dbReference type="EMBL" id="KAH8078032.1"/>
    </source>
</evidence>
<dbReference type="OrthoDB" id="412109at2759"/>
<evidence type="ECO:0000256" key="6">
    <source>
        <dbReference type="SAM" id="MobiDB-lite"/>
    </source>
</evidence>
<feature type="region of interest" description="Disordered" evidence="6">
    <location>
        <begin position="118"/>
        <end position="138"/>
    </location>
</feature>
<evidence type="ECO:0000256" key="2">
    <source>
        <dbReference type="ARBA" id="ARBA00022553"/>
    </source>
</evidence>
<dbReference type="InterPro" id="IPR038753">
    <property type="entry name" value="NFKBIL1"/>
</dbReference>
<evidence type="ECO:0000256" key="5">
    <source>
        <dbReference type="ARBA" id="ARBA00023242"/>
    </source>
</evidence>
<accession>A0A8K0UDS5</accession>
<sequence>MAQTYAWVMEQEIAEMSRKNEETVRWIMEQQEREARERTVFAMLGLEHKYREMMEQLVDDFEDITEQLKAQEDRRRHRAMFWQREMEKTAAYDELKRREHAAWREEVESYRVAYDRRKAQEAEKERARREQERQRLKAARDEAEKEAWRRYEEGWNALNPTSSSETTTPLTFNTIPWPLVSPPSKLDDITAARVAMFLLSSNHSDGLSRKERMKNALRRWHPDRFGRILARVIDEEKKDVEEGAGIIVRCLNNLMERESRMIAQNKIIRPEHHIIIHGRP</sequence>
<gene>
    <name evidence="7" type="ORF">BXZ70DRAFT_688017</name>
</gene>
<keyword evidence="8" id="KW-1185">Reference proteome</keyword>
<reference evidence="7" key="1">
    <citation type="journal article" date="2021" name="New Phytol.">
        <title>Evolutionary innovations through gain and loss of genes in the ectomycorrhizal Boletales.</title>
        <authorList>
            <person name="Wu G."/>
            <person name="Miyauchi S."/>
            <person name="Morin E."/>
            <person name="Kuo A."/>
            <person name="Drula E."/>
            <person name="Varga T."/>
            <person name="Kohler A."/>
            <person name="Feng B."/>
            <person name="Cao Y."/>
            <person name="Lipzen A."/>
            <person name="Daum C."/>
            <person name="Hundley H."/>
            <person name="Pangilinan J."/>
            <person name="Johnson J."/>
            <person name="Barry K."/>
            <person name="LaButti K."/>
            <person name="Ng V."/>
            <person name="Ahrendt S."/>
            <person name="Min B."/>
            <person name="Choi I.G."/>
            <person name="Park H."/>
            <person name="Plett J.M."/>
            <person name="Magnuson J."/>
            <person name="Spatafora J.W."/>
            <person name="Nagy L.G."/>
            <person name="Henrissat B."/>
            <person name="Grigoriev I.V."/>
            <person name="Yang Z.L."/>
            <person name="Xu J."/>
            <person name="Martin F.M."/>
        </authorList>
    </citation>
    <scope>NUCLEOTIDE SEQUENCE</scope>
    <source>
        <strain evidence="7">KKN 215</strain>
    </source>
</reference>
<name>A0A8K0UDS5_9AGAR</name>
<evidence type="ECO:0000256" key="1">
    <source>
        <dbReference type="ARBA" id="ARBA00004123"/>
    </source>
</evidence>
<proteinExistence type="predicted"/>
<dbReference type="GO" id="GO:0005634">
    <property type="term" value="C:nucleus"/>
    <property type="evidence" value="ECO:0007669"/>
    <property type="project" value="UniProtKB-SubCell"/>
</dbReference>
<dbReference type="PANTHER" id="PTHR15263">
    <property type="entry name" value="I-KAPPA-B-LIKE PROTEIN IKBL"/>
    <property type="match status" value="1"/>
</dbReference>
<dbReference type="AlphaFoldDB" id="A0A8K0UDS5"/>